<evidence type="ECO:0000313" key="3">
    <source>
        <dbReference type="Proteomes" id="UP000702544"/>
    </source>
</evidence>
<dbReference type="Proteomes" id="UP000702544">
    <property type="component" value="Unassembled WGS sequence"/>
</dbReference>
<proteinExistence type="predicted"/>
<dbReference type="InterPro" id="IPR025669">
    <property type="entry name" value="AAA_dom"/>
</dbReference>
<accession>A0AAE4Z5E9</accession>
<dbReference type="PANTHER" id="PTHR13696">
    <property type="entry name" value="P-LOOP CONTAINING NUCLEOSIDE TRIPHOSPHATE HYDROLASE"/>
    <property type="match status" value="1"/>
</dbReference>
<feature type="domain" description="AAA" evidence="1">
    <location>
        <begin position="2"/>
        <end position="179"/>
    </location>
</feature>
<name>A0AAE4Z5E9_9BACT</name>
<dbReference type="InterPro" id="IPR027417">
    <property type="entry name" value="P-loop_NTPase"/>
</dbReference>
<dbReference type="FunFam" id="3.40.50.300:FF:000285">
    <property type="entry name" value="Sporulation initiation inhibitor Soj"/>
    <property type="match status" value="1"/>
</dbReference>
<dbReference type="Pfam" id="PF13614">
    <property type="entry name" value="AAA_31"/>
    <property type="match status" value="1"/>
</dbReference>
<dbReference type="Gene3D" id="3.40.50.300">
    <property type="entry name" value="P-loop containing nucleotide triphosphate hydrolases"/>
    <property type="match status" value="1"/>
</dbReference>
<evidence type="ECO:0000313" key="2">
    <source>
        <dbReference type="EMBL" id="NIR74120.1"/>
    </source>
</evidence>
<protein>
    <submittedName>
        <fullName evidence="2">ParA family protein</fullName>
    </submittedName>
</protein>
<gene>
    <name evidence="2" type="ORF">GWO12_03270</name>
</gene>
<organism evidence="2 3">
    <name type="scientific">Candidatus Kutchimonas denitrificans</name>
    <dbReference type="NCBI Taxonomy" id="3056748"/>
    <lineage>
        <taxon>Bacteria</taxon>
        <taxon>Pseudomonadati</taxon>
        <taxon>Gemmatimonadota</taxon>
        <taxon>Gemmatimonadia</taxon>
        <taxon>Candidatus Palauibacterales</taxon>
        <taxon>Candidatus Palauibacteraceae</taxon>
        <taxon>Candidatus Kutchimonas</taxon>
    </lineage>
</organism>
<dbReference type="InterPro" id="IPR050678">
    <property type="entry name" value="DNA_Partitioning_ATPase"/>
</dbReference>
<sequence length="267" mass="29059">MSKVIAIANQKGGVGKTTTAINLGACLAVAERSTLVVDADPQGNATSGLGVDRDELDRSIYDALLEGVPADEVVLRHLHFPFLDLLPSSRDLLGAEVAMTERSGRETLLREAIHPIRDRYEYIMVDSPPSLGLLTVNTLAAADAVMIPIQCEYYALEGLTQLLNTVRLVQRSLNPGLRIEGVLLTMFDERLNLSRQVAGEAREYFGPKVFRTSIPRNIRLAEAPGFGKPIVEYDVMSSGAASYLALAKELMSRNGYGRGQKTAEATR</sequence>
<reference evidence="2 3" key="1">
    <citation type="submission" date="2020-01" db="EMBL/GenBank/DDBJ databases">
        <title>Genomes assembled from Gulf of Kutch pelagic sediment metagenomes.</title>
        <authorList>
            <person name="Chandrashekar M."/>
            <person name="Mahajan M.S."/>
            <person name="Dave K.J."/>
            <person name="Vatsa P."/>
            <person name="Nathani N.M."/>
        </authorList>
    </citation>
    <scope>NUCLEOTIDE SEQUENCE [LARGE SCALE GENOMIC DNA]</scope>
    <source>
        <strain evidence="2">KS3-K002</strain>
    </source>
</reference>
<evidence type="ECO:0000259" key="1">
    <source>
        <dbReference type="Pfam" id="PF13614"/>
    </source>
</evidence>
<dbReference type="EMBL" id="JAACAK010000026">
    <property type="protein sequence ID" value="NIR74120.1"/>
    <property type="molecule type" value="Genomic_DNA"/>
</dbReference>
<dbReference type="CDD" id="cd02042">
    <property type="entry name" value="ParAB_family"/>
    <property type="match status" value="1"/>
</dbReference>
<comment type="caution">
    <text evidence="2">The sequence shown here is derived from an EMBL/GenBank/DDBJ whole genome shotgun (WGS) entry which is preliminary data.</text>
</comment>
<dbReference type="SUPFAM" id="SSF52540">
    <property type="entry name" value="P-loop containing nucleoside triphosphate hydrolases"/>
    <property type="match status" value="1"/>
</dbReference>
<dbReference type="AlphaFoldDB" id="A0AAE4Z5E9"/>
<dbReference type="PANTHER" id="PTHR13696:SF52">
    <property type="entry name" value="PARA FAMILY PROTEIN CT_582"/>
    <property type="match status" value="1"/>
</dbReference>